<dbReference type="AlphaFoldDB" id="A0A3N4MQT6"/>
<sequence>MAGLFFRSRPVFYYRQLSYQNHLLQSNCFLRSAHHKYGGKGCIAGEADGIVTVDGQPASRRIYLFALPAMECIADTWSKPDGSYRFDRLNTDKEYMMVARDYKKQYEPVSYDYIKPYVDSDG</sequence>
<accession>A0A3N4MQT6</accession>
<protein>
    <recommendedName>
        <fullName evidence="3">Carboxypeptidase regulatory-like domain-containing protein</fullName>
    </recommendedName>
</protein>
<keyword evidence="2" id="KW-1185">Reference proteome</keyword>
<organism evidence="1 2">
    <name type="scientific">Neisseria weixii</name>
    <dbReference type="NCBI Taxonomy" id="1853276"/>
    <lineage>
        <taxon>Bacteria</taxon>
        <taxon>Pseudomonadati</taxon>
        <taxon>Pseudomonadota</taxon>
        <taxon>Betaproteobacteria</taxon>
        <taxon>Neisseriales</taxon>
        <taxon>Neisseriaceae</taxon>
        <taxon>Neisseria</taxon>
    </lineage>
</organism>
<proteinExistence type="predicted"/>
<dbReference type="Proteomes" id="UP000272412">
    <property type="component" value="Unassembled WGS sequence"/>
</dbReference>
<reference evidence="1 2" key="1">
    <citation type="submission" date="2018-11" db="EMBL/GenBank/DDBJ databases">
        <title>Neisseria weixii sp. nov. isolated from the rectal contents of plateau pika (Ochotona cruzoniae).</title>
        <authorList>
            <person name="Zhang G."/>
        </authorList>
    </citation>
    <scope>NUCLEOTIDE SEQUENCE [LARGE SCALE GENOMIC DNA]</scope>
    <source>
        <strain evidence="1 2">10009</strain>
    </source>
</reference>
<dbReference type="RefSeq" id="WP_123804374.1">
    <property type="nucleotide sequence ID" value="NZ_RPFL01000020.1"/>
</dbReference>
<evidence type="ECO:0000313" key="2">
    <source>
        <dbReference type="Proteomes" id="UP000272412"/>
    </source>
</evidence>
<dbReference type="EMBL" id="RPFL01000020">
    <property type="protein sequence ID" value="RPD86224.1"/>
    <property type="molecule type" value="Genomic_DNA"/>
</dbReference>
<comment type="caution">
    <text evidence="1">The sequence shown here is derived from an EMBL/GenBank/DDBJ whole genome shotgun (WGS) entry which is preliminary data.</text>
</comment>
<evidence type="ECO:0008006" key="3">
    <source>
        <dbReference type="Google" id="ProtNLM"/>
    </source>
</evidence>
<name>A0A3N4MQT6_9NEIS</name>
<gene>
    <name evidence="1" type="ORF">EGK74_08260</name>
</gene>
<dbReference type="OrthoDB" id="8613958at2"/>
<evidence type="ECO:0000313" key="1">
    <source>
        <dbReference type="EMBL" id="RPD86224.1"/>
    </source>
</evidence>